<dbReference type="Proteomes" id="UP001220324">
    <property type="component" value="Unassembled WGS sequence"/>
</dbReference>
<dbReference type="EMBL" id="JAQIZZ010000012">
    <property type="protein sequence ID" value="KAJ5522875.1"/>
    <property type="molecule type" value="Genomic_DNA"/>
</dbReference>
<organism evidence="1 2">
    <name type="scientific">Penicillium frequentans</name>
    <dbReference type="NCBI Taxonomy" id="3151616"/>
    <lineage>
        <taxon>Eukaryota</taxon>
        <taxon>Fungi</taxon>
        <taxon>Dikarya</taxon>
        <taxon>Ascomycota</taxon>
        <taxon>Pezizomycotina</taxon>
        <taxon>Eurotiomycetes</taxon>
        <taxon>Eurotiomycetidae</taxon>
        <taxon>Eurotiales</taxon>
        <taxon>Aspergillaceae</taxon>
        <taxon>Penicillium</taxon>
    </lineage>
</organism>
<evidence type="ECO:0000313" key="1">
    <source>
        <dbReference type="EMBL" id="KAJ5522875.1"/>
    </source>
</evidence>
<comment type="caution">
    <text evidence="1">The sequence shown here is derived from an EMBL/GenBank/DDBJ whole genome shotgun (WGS) entry which is preliminary data.</text>
</comment>
<gene>
    <name evidence="1" type="ORF">N7494_013305</name>
</gene>
<protein>
    <submittedName>
        <fullName evidence="1">Uncharacterized protein</fullName>
    </submittedName>
</protein>
<sequence>MEAKTVHFSDWPVPKVRLPTHLLSTQKDILKFTLLTDTVQPWVNFPSNALDEHKPPCHWNATSGEEDDYRDRDVWLGMYYDFNTRRMIQSVCGDLK</sequence>
<accession>A0AAD6CJP9</accession>
<reference evidence="1 2" key="1">
    <citation type="journal article" date="2023" name="IMA Fungus">
        <title>Comparative genomic study of the Penicillium genus elucidates a diverse pangenome and 15 lateral gene transfer events.</title>
        <authorList>
            <person name="Petersen C."/>
            <person name="Sorensen T."/>
            <person name="Nielsen M.R."/>
            <person name="Sondergaard T.E."/>
            <person name="Sorensen J.L."/>
            <person name="Fitzpatrick D.A."/>
            <person name="Frisvad J.C."/>
            <person name="Nielsen K.L."/>
        </authorList>
    </citation>
    <scope>NUCLEOTIDE SEQUENCE [LARGE SCALE GENOMIC DNA]</scope>
    <source>
        <strain evidence="1 2">IBT 35679</strain>
    </source>
</reference>
<name>A0AAD6CJP9_9EURO</name>
<dbReference type="AlphaFoldDB" id="A0AAD6CJP9"/>
<evidence type="ECO:0000313" key="2">
    <source>
        <dbReference type="Proteomes" id="UP001220324"/>
    </source>
</evidence>
<keyword evidence="2" id="KW-1185">Reference proteome</keyword>
<proteinExistence type="predicted"/>